<evidence type="ECO:0000313" key="6">
    <source>
        <dbReference type="Proteomes" id="UP000326565"/>
    </source>
</evidence>
<feature type="domain" description="Carboxylesterase type B" evidence="4">
    <location>
        <begin position="30"/>
        <end position="546"/>
    </location>
</feature>
<evidence type="ECO:0000256" key="2">
    <source>
        <dbReference type="ARBA" id="ARBA00022801"/>
    </source>
</evidence>
<dbReference type="PANTHER" id="PTHR43918">
    <property type="entry name" value="ACETYLCHOLINESTERASE"/>
    <property type="match status" value="1"/>
</dbReference>
<dbReference type="SUPFAM" id="SSF53474">
    <property type="entry name" value="alpha/beta-Hydrolases"/>
    <property type="match status" value="1"/>
</dbReference>
<evidence type="ECO:0000313" key="5">
    <source>
        <dbReference type="EMBL" id="KAB8070616.1"/>
    </source>
</evidence>
<comment type="similarity">
    <text evidence="1 3">Belongs to the type-B carboxylesterase/lipase family.</text>
</comment>
<feature type="chain" id="PRO_5031606780" description="Carboxylic ester hydrolase" evidence="3">
    <location>
        <begin position="28"/>
        <end position="572"/>
    </location>
</feature>
<dbReference type="Pfam" id="PF00135">
    <property type="entry name" value="COesterase"/>
    <property type="match status" value="1"/>
</dbReference>
<dbReference type="InterPro" id="IPR002018">
    <property type="entry name" value="CarbesteraseB"/>
</dbReference>
<dbReference type="EC" id="3.1.1.-" evidence="3"/>
<name>A0A5N5WPZ3_9EURO</name>
<dbReference type="InterPro" id="IPR029058">
    <property type="entry name" value="AB_hydrolase_fold"/>
</dbReference>
<sequence>MWLRSPIVRFLWPAVFLPFFYHCGCRSLEPVATVRNGTLLGIHNVQYNQDFFLGIPYAQPPMRELRFHRPEPLNASWESPRLAKSYGFWCHSAPLSLPGYTQKGFPHEESEDCLTLNVIRPSRKGSSAPLPILVYIYGGGLQEGGSADQRYNMSFLVQESVAMGTPVIGVSFNYRASGFGFLSGRAINESRTANLGLYDQRTALHWIQENIAAFGGDPSRVTIQGESSGALSVGYHLLAYGGRDDRLFRAAITESGNPLSSASLIPLDEQESMFQGVLHVAGCAGAEKSLDCLRQAPVDSLRAAFQQKFFFPVIDGEIIAGFPSVALKQGDFVKVPLLIGSNTNEGTGYIASGSFGAINSPADFRAVITGFGPGNYLANETIDALVQGYLQLPPDEVQADLGTVLMSPGLKYGSLYGHSTFYIGDYLFNAPKRYSAQMWAEYGVNVYSYRFNVVPSGISPEVLGVAHFQEVAFVFANLDGVGYNINPLASSNKQVESQLRNVSHLMTRMWLSFATTLSPNNHQLSDSAIRWPLYQESGANIVFNLQNTTVEPDTWRSGVIERIVDAFGEYRF</sequence>
<dbReference type="InterPro" id="IPR050654">
    <property type="entry name" value="AChE-related_enzymes"/>
</dbReference>
<dbReference type="EMBL" id="ML732297">
    <property type="protein sequence ID" value="KAB8070616.1"/>
    <property type="molecule type" value="Genomic_DNA"/>
</dbReference>
<gene>
    <name evidence="5" type="ORF">BDV29DRAFT_197891</name>
</gene>
<keyword evidence="6" id="KW-1185">Reference proteome</keyword>
<dbReference type="PROSITE" id="PS00941">
    <property type="entry name" value="CARBOXYLESTERASE_B_2"/>
    <property type="match status" value="1"/>
</dbReference>
<dbReference type="GO" id="GO:0052689">
    <property type="term" value="F:carboxylic ester hydrolase activity"/>
    <property type="evidence" value="ECO:0007669"/>
    <property type="project" value="TreeGrafter"/>
</dbReference>
<accession>A0A5N5WPZ3</accession>
<keyword evidence="2 3" id="KW-0378">Hydrolase</keyword>
<dbReference type="AlphaFoldDB" id="A0A5N5WPZ3"/>
<evidence type="ECO:0000256" key="1">
    <source>
        <dbReference type="ARBA" id="ARBA00005964"/>
    </source>
</evidence>
<feature type="signal peptide" evidence="3">
    <location>
        <begin position="1"/>
        <end position="27"/>
    </location>
</feature>
<proteinExistence type="inferred from homology"/>
<evidence type="ECO:0000259" key="4">
    <source>
        <dbReference type="Pfam" id="PF00135"/>
    </source>
</evidence>
<keyword evidence="3" id="KW-0732">Signal</keyword>
<protein>
    <recommendedName>
        <fullName evidence="3">Carboxylic ester hydrolase</fullName>
        <ecNumber evidence="3">3.1.1.-</ecNumber>
    </recommendedName>
</protein>
<organism evidence="5 6">
    <name type="scientific">Aspergillus leporis</name>
    <dbReference type="NCBI Taxonomy" id="41062"/>
    <lineage>
        <taxon>Eukaryota</taxon>
        <taxon>Fungi</taxon>
        <taxon>Dikarya</taxon>
        <taxon>Ascomycota</taxon>
        <taxon>Pezizomycotina</taxon>
        <taxon>Eurotiomycetes</taxon>
        <taxon>Eurotiomycetidae</taxon>
        <taxon>Eurotiales</taxon>
        <taxon>Aspergillaceae</taxon>
        <taxon>Aspergillus</taxon>
        <taxon>Aspergillus subgen. Circumdati</taxon>
    </lineage>
</organism>
<dbReference type="Proteomes" id="UP000326565">
    <property type="component" value="Unassembled WGS sequence"/>
</dbReference>
<reference evidence="5 6" key="1">
    <citation type="submission" date="2019-04" db="EMBL/GenBank/DDBJ databases">
        <title>Friends and foes A comparative genomics study of 23 Aspergillus species from section Flavi.</title>
        <authorList>
            <consortium name="DOE Joint Genome Institute"/>
            <person name="Kjaerbolling I."/>
            <person name="Vesth T."/>
            <person name="Frisvad J.C."/>
            <person name="Nybo J.L."/>
            <person name="Theobald S."/>
            <person name="Kildgaard S."/>
            <person name="Isbrandt T."/>
            <person name="Kuo A."/>
            <person name="Sato A."/>
            <person name="Lyhne E.K."/>
            <person name="Kogle M.E."/>
            <person name="Wiebenga A."/>
            <person name="Kun R.S."/>
            <person name="Lubbers R.J."/>
            <person name="Makela M.R."/>
            <person name="Barry K."/>
            <person name="Chovatia M."/>
            <person name="Clum A."/>
            <person name="Daum C."/>
            <person name="Haridas S."/>
            <person name="He G."/>
            <person name="LaButti K."/>
            <person name="Lipzen A."/>
            <person name="Mondo S."/>
            <person name="Riley R."/>
            <person name="Salamov A."/>
            <person name="Simmons B.A."/>
            <person name="Magnuson J.K."/>
            <person name="Henrissat B."/>
            <person name="Mortensen U.H."/>
            <person name="Larsen T.O."/>
            <person name="Devries R.P."/>
            <person name="Grigoriev I.V."/>
            <person name="Machida M."/>
            <person name="Baker S.E."/>
            <person name="Andersen M.R."/>
        </authorList>
    </citation>
    <scope>NUCLEOTIDE SEQUENCE [LARGE SCALE GENOMIC DNA]</scope>
    <source>
        <strain evidence="5 6">CBS 151.66</strain>
    </source>
</reference>
<dbReference type="OrthoDB" id="408631at2759"/>
<dbReference type="InterPro" id="IPR019826">
    <property type="entry name" value="Carboxylesterase_B_AS"/>
</dbReference>
<dbReference type="PROSITE" id="PS00122">
    <property type="entry name" value="CARBOXYLESTERASE_B_1"/>
    <property type="match status" value="1"/>
</dbReference>
<evidence type="ECO:0000256" key="3">
    <source>
        <dbReference type="RuleBase" id="RU361235"/>
    </source>
</evidence>
<dbReference type="Gene3D" id="3.40.50.1820">
    <property type="entry name" value="alpha/beta hydrolase"/>
    <property type="match status" value="1"/>
</dbReference>
<dbReference type="PANTHER" id="PTHR43918:SF4">
    <property type="entry name" value="CARBOXYLIC ESTER HYDROLASE"/>
    <property type="match status" value="1"/>
</dbReference>
<dbReference type="InterPro" id="IPR019819">
    <property type="entry name" value="Carboxylesterase_B_CS"/>
</dbReference>